<evidence type="ECO:0000256" key="1">
    <source>
        <dbReference type="ARBA" id="ARBA00009353"/>
    </source>
</evidence>
<dbReference type="Gene3D" id="3.40.50.720">
    <property type="entry name" value="NAD(P)-binding Rossmann-like Domain"/>
    <property type="match status" value="1"/>
</dbReference>
<dbReference type="Pfam" id="PF08338">
    <property type="entry name" value="DUF1731"/>
    <property type="match status" value="1"/>
</dbReference>
<protein>
    <recommendedName>
        <fullName evidence="6">TIGR01777 family protein</fullName>
    </recommendedName>
</protein>
<gene>
    <name evidence="4" type="ORF">SAMN05421643_10557</name>
</gene>
<dbReference type="SUPFAM" id="SSF51735">
    <property type="entry name" value="NAD(P)-binding Rossmann-fold domains"/>
    <property type="match status" value="1"/>
</dbReference>
<dbReference type="Proteomes" id="UP000199035">
    <property type="component" value="Unassembled WGS sequence"/>
</dbReference>
<dbReference type="Pfam" id="PF01370">
    <property type="entry name" value="Epimerase"/>
    <property type="match status" value="1"/>
</dbReference>
<dbReference type="STRING" id="595670.SAMN05421643_10557"/>
<dbReference type="InterPro" id="IPR001509">
    <property type="entry name" value="Epimerase_deHydtase"/>
</dbReference>
<accession>A0A1H3HW76</accession>
<sequence length="302" mass="34282">MQKACVLITGASGFIGSHLIAYLLARDYAVVGLTRQKDKLSRHPSLIWIQQLDELKTDRIDYVINLAGENIGKARWTAKRKQQLIQSRVETTQQLYRYLEKRQIFPKRIISGSAVGYYGIDPTEQWTAVCTEQSAPQSIFMSELCQRWEHAALSFQSQQTKIVRFGIVFANNGGILPQMLLPIKLNMVGRIGHGRQPVVWVHIQDVLRAIEFLMTKETTAQTFNVVCPEKMTQAQFVHIAAQQLKRKPFFCLPTFVLKAVLGEQSQLVLNGQYVQPKALQDVGFEFKYPTLKQALEDILGSS</sequence>
<dbReference type="InterPro" id="IPR013549">
    <property type="entry name" value="DUF1731"/>
</dbReference>
<name>A0A1H3HW76_9GAMM</name>
<dbReference type="PANTHER" id="PTHR11092">
    <property type="entry name" value="SUGAR NUCLEOTIDE EPIMERASE RELATED"/>
    <property type="match status" value="1"/>
</dbReference>
<proteinExistence type="inferred from homology"/>
<organism evidence="4 5">
    <name type="scientific">Acinetobacter kyonggiensis</name>
    <dbReference type="NCBI Taxonomy" id="595670"/>
    <lineage>
        <taxon>Bacteria</taxon>
        <taxon>Pseudomonadati</taxon>
        <taxon>Pseudomonadota</taxon>
        <taxon>Gammaproteobacteria</taxon>
        <taxon>Moraxellales</taxon>
        <taxon>Moraxellaceae</taxon>
        <taxon>Acinetobacter</taxon>
    </lineage>
</organism>
<dbReference type="InterPro" id="IPR036291">
    <property type="entry name" value="NAD(P)-bd_dom_sf"/>
</dbReference>
<evidence type="ECO:0000259" key="3">
    <source>
        <dbReference type="Pfam" id="PF08338"/>
    </source>
</evidence>
<evidence type="ECO:0000313" key="5">
    <source>
        <dbReference type="Proteomes" id="UP000199035"/>
    </source>
</evidence>
<dbReference type="EMBL" id="FNPK01000005">
    <property type="protein sequence ID" value="SDY19515.1"/>
    <property type="molecule type" value="Genomic_DNA"/>
</dbReference>
<keyword evidence="5" id="KW-1185">Reference proteome</keyword>
<evidence type="ECO:0000259" key="2">
    <source>
        <dbReference type="Pfam" id="PF01370"/>
    </source>
</evidence>
<dbReference type="InterPro" id="IPR010099">
    <property type="entry name" value="SDR39U1"/>
</dbReference>
<reference evidence="5" key="1">
    <citation type="submission" date="2016-10" db="EMBL/GenBank/DDBJ databases">
        <authorList>
            <person name="Varghese N."/>
            <person name="Submissions S."/>
        </authorList>
    </citation>
    <scope>NUCLEOTIDE SEQUENCE [LARGE SCALE GENOMIC DNA]</scope>
    <source>
        <strain evidence="5">ANC 5109</strain>
    </source>
</reference>
<dbReference type="AlphaFoldDB" id="A0A1H3HW76"/>
<feature type="domain" description="DUF1731" evidence="3">
    <location>
        <begin position="252"/>
        <end position="298"/>
    </location>
</feature>
<evidence type="ECO:0000313" key="4">
    <source>
        <dbReference type="EMBL" id="SDY19515.1"/>
    </source>
</evidence>
<dbReference type="RefSeq" id="WP_092688534.1">
    <property type="nucleotide sequence ID" value="NZ_FNPK01000005.1"/>
</dbReference>
<feature type="domain" description="NAD-dependent epimerase/dehydratase" evidence="2">
    <location>
        <begin position="6"/>
        <end position="225"/>
    </location>
</feature>
<dbReference type="NCBIfam" id="TIGR01777">
    <property type="entry name" value="yfcH"/>
    <property type="match status" value="1"/>
</dbReference>
<evidence type="ECO:0008006" key="6">
    <source>
        <dbReference type="Google" id="ProtNLM"/>
    </source>
</evidence>
<dbReference type="PANTHER" id="PTHR11092:SF0">
    <property type="entry name" value="EPIMERASE FAMILY PROTEIN SDR39U1"/>
    <property type="match status" value="1"/>
</dbReference>
<comment type="similarity">
    <text evidence="1">Belongs to the NAD(P)-dependent epimerase/dehydratase family. SDR39U1 subfamily.</text>
</comment>